<sequence>MPKVHIEFCDRIILEENEDGSMVGLVGVDFTKCTHEGENLVNALKKTLERVLVELHKGLDETGIFRYIVRSDHLVSGAFPMQASFFYPMEADEMFVRLLELTKSQNMEKFFKDDILFEIVYTPRDYSDEVDFED</sequence>
<dbReference type="AlphaFoldDB" id="A0A914YI23"/>
<evidence type="ECO:0000313" key="2">
    <source>
        <dbReference type="WBParaSite" id="PSU_v2.g1998.t1"/>
    </source>
</evidence>
<evidence type="ECO:0000313" key="1">
    <source>
        <dbReference type="Proteomes" id="UP000887577"/>
    </source>
</evidence>
<dbReference type="WBParaSite" id="PSU_v2.g1998.t1">
    <property type="protein sequence ID" value="PSU_v2.g1998.t1"/>
    <property type="gene ID" value="PSU_v2.g1998"/>
</dbReference>
<keyword evidence="1" id="KW-1185">Reference proteome</keyword>
<organism evidence="1 2">
    <name type="scientific">Panagrolaimus superbus</name>
    <dbReference type="NCBI Taxonomy" id="310955"/>
    <lineage>
        <taxon>Eukaryota</taxon>
        <taxon>Metazoa</taxon>
        <taxon>Ecdysozoa</taxon>
        <taxon>Nematoda</taxon>
        <taxon>Chromadorea</taxon>
        <taxon>Rhabditida</taxon>
        <taxon>Tylenchina</taxon>
        <taxon>Panagrolaimomorpha</taxon>
        <taxon>Panagrolaimoidea</taxon>
        <taxon>Panagrolaimidae</taxon>
        <taxon>Panagrolaimus</taxon>
    </lineage>
</organism>
<proteinExistence type="predicted"/>
<name>A0A914YI23_9BILA</name>
<reference evidence="2" key="1">
    <citation type="submission" date="2022-11" db="UniProtKB">
        <authorList>
            <consortium name="WormBaseParasite"/>
        </authorList>
    </citation>
    <scope>IDENTIFICATION</scope>
</reference>
<protein>
    <submittedName>
        <fullName evidence="2">Uncharacterized protein</fullName>
    </submittedName>
</protein>
<accession>A0A914YI23</accession>
<dbReference type="Proteomes" id="UP000887577">
    <property type="component" value="Unplaced"/>
</dbReference>